<protein>
    <submittedName>
        <fullName evidence="3">Unnamed protein product</fullName>
    </submittedName>
</protein>
<dbReference type="EMBL" id="BSXT01003904">
    <property type="protein sequence ID" value="GMF56087.1"/>
    <property type="molecule type" value="Genomic_DNA"/>
</dbReference>
<evidence type="ECO:0000313" key="3">
    <source>
        <dbReference type="EMBL" id="GMF56087.1"/>
    </source>
</evidence>
<keyword evidence="4" id="KW-1185">Reference proteome</keyword>
<dbReference type="AlphaFoldDB" id="A0A9W6Y9J6"/>
<comment type="caution">
    <text evidence="3">The sequence shown here is derived from an EMBL/GenBank/DDBJ whole genome shotgun (WGS) entry which is preliminary data.</text>
</comment>
<accession>A0A9W6Y9J6</accession>
<evidence type="ECO:0000256" key="1">
    <source>
        <dbReference type="SAM" id="Coils"/>
    </source>
</evidence>
<keyword evidence="1" id="KW-0175">Coiled coil</keyword>
<sequence>MQMLKELGSLTWHTVSNLLAGANQPQERYQAEIQTLRGRYQDQIDALKDEKGRLKTQLADAQAQNRILQSRLETTFVNPWSLSDFLQKHASVSGNWDRLHDRLTHCVNETIPPLSWDTMINTTAVAKRREAIPDYTEVHAAALASGATVNFLLHRASRILDLTSSNNESQAPGSGTAVLRTPRRAEKTITRQKTPTPKTAKSHKIQRRPSDYKPGRYKVRRAGEPPSVPKNVALSSENAFVLTTVKRYWAALTITHLWTASRTTTNFTASSVSLSSSSCWLA</sequence>
<name>A0A9W6Y9J6_9STRA</name>
<proteinExistence type="predicted"/>
<gene>
    <name evidence="3" type="ORF">Pfra01_002374400</name>
</gene>
<reference evidence="3" key="1">
    <citation type="submission" date="2023-04" db="EMBL/GenBank/DDBJ databases">
        <title>Phytophthora fragariaefolia NBRC 109709.</title>
        <authorList>
            <person name="Ichikawa N."/>
            <person name="Sato H."/>
            <person name="Tonouchi N."/>
        </authorList>
    </citation>
    <scope>NUCLEOTIDE SEQUENCE</scope>
    <source>
        <strain evidence="3">NBRC 109709</strain>
    </source>
</reference>
<feature type="region of interest" description="Disordered" evidence="2">
    <location>
        <begin position="164"/>
        <end position="229"/>
    </location>
</feature>
<evidence type="ECO:0000256" key="2">
    <source>
        <dbReference type="SAM" id="MobiDB-lite"/>
    </source>
</evidence>
<evidence type="ECO:0000313" key="4">
    <source>
        <dbReference type="Proteomes" id="UP001165121"/>
    </source>
</evidence>
<feature type="coiled-coil region" evidence="1">
    <location>
        <begin position="37"/>
        <end position="71"/>
    </location>
</feature>
<dbReference type="Proteomes" id="UP001165121">
    <property type="component" value="Unassembled WGS sequence"/>
</dbReference>
<organism evidence="3 4">
    <name type="scientific">Phytophthora fragariaefolia</name>
    <dbReference type="NCBI Taxonomy" id="1490495"/>
    <lineage>
        <taxon>Eukaryota</taxon>
        <taxon>Sar</taxon>
        <taxon>Stramenopiles</taxon>
        <taxon>Oomycota</taxon>
        <taxon>Peronosporomycetes</taxon>
        <taxon>Peronosporales</taxon>
        <taxon>Peronosporaceae</taxon>
        <taxon>Phytophthora</taxon>
    </lineage>
</organism>
<feature type="compositionally biased region" description="Polar residues" evidence="2">
    <location>
        <begin position="164"/>
        <end position="173"/>
    </location>
</feature>
<dbReference type="OrthoDB" id="94019at2759"/>